<gene>
    <name evidence="2" type="ORF">MCHLO_13454</name>
</gene>
<dbReference type="CDD" id="cd20557">
    <property type="entry name" value="CYCLIN_ScPCL1-like"/>
    <property type="match status" value="1"/>
</dbReference>
<evidence type="ECO:0000313" key="3">
    <source>
        <dbReference type="Proteomes" id="UP000815677"/>
    </source>
</evidence>
<accession>A0ABQ0M1Z3</accession>
<proteinExistence type="predicted"/>
<reference evidence="2" key="1">
    <citation type="submission" date="2014-09" db="EMBL/GenBank/DDBJ databases">
        <title>Genome sequence of the luminous mushroom Mycena chlorophos for searching fungal bioluminescence genes.</title>
        <authorList>
            <person name="Tanaka Y."/>
            <person name="Kasuga D."/>
            <person name="Oba Y."/>
            <person name="Hase S."/>
            <person name="Sato K."/>
            <person name="Oba Y."/>
            <person name="Sakakibara Y."/>
        </authorList>
    </citation>
    <scope>NUCLEOTIDE SEQUENCE</scope>
</reference>
<dbReference type="PANTHER" id="PTHR15615:SF108">
    <property type="entry name" value="PROTEIN CNPPD1"/>
    <property type="match status" value="1"/>
</dbReference>
<feature type="region of interest" description="Disordered" evidence="1">
    <location>
        <begin position="221"/>
        <end position="278"/>
    </location>
</feature>
<dbReference type="InterPro" id="IPR013922">
    <property type="entry name" value="Cyclin_PHO80-like"/>
</dbReference>
<evidence type="ECO:0008006" key="4">
    <source>
        <dbReference type="Google" id="ProtNLM"/>
    </source>
</evidence>
<dbReference type="Proteomes" id="UP000815677">
    <property type="component" value="Unassembled WGS sequence"/>
</dbReference>
<organism evidence="2 3">
    <name type="scientific">Mycena chlorophos</name>
    <name type="common">Agaric fungus</name>
    <name type="synonym">Agaricus chlorophos</name>
    <dbReference type="NCBI Taxonomy" id="658473"/>
    <lineage>
        <taxon>Eukaryota</taxon>
        <taxon>Fungi</taxon>
        <taxon>Dikarya</taxon>
        <taxon>Basidiomycota</taxon>
        <taxon>Agaricomycotina</taxon>
        <taxon>Agaricomycetes</taxon>
        <taxon>Agaricomycetidae</taxon>
        <taxon>Agaricales</taxon>
        <taxon>Marasmiineae</taxon>
        <taxon>Mycenaceae</taxon>
        <taxon>Mycena</taxon>
    </lineage>
</organism>
<dbReference type="InterPro" id="IPR036915">
    <property type="entry name" value="Cyclin-like_sf"/>
</dbReference>
<keyword evidence="3" id="KW-1185">Reference proteome</keyword>
<evidence type="ECO:0000313" key="2">
    <source>
        <dbReference type="EMBL" id="GAT56857.1"/>
    </source>
</evidence>
<name>A0ABQ0M1Z3_MYCCL</name>
<dbReference type="SUPFAM" id="SSF47954">
    <property type="entry name" value="Cyclin-like"/>
    <property type="match status" value="1"/>
</dbReference>
<sequence length="278" mass="29370">MHYTTSQLSSCQLVSSCVGPVASTPSGAATASLTVSQRPSSMAEIETSLNPAPPSDHAYTANLCARFITHLFGGPSPPASQLKLSHFIAYALHRTELDTPVPYAALLLLQRLKGRHPSASGPSGHRLFLSALIVASKLIDAQYSSGESNAVWCDIAQGMFSLPAINQMEREFCTYLDGDLAIDDAILAKFQVVVDKDFGQDVPMYPTYAADVFASRAPEALSSSTPNSIPSSGHQMPTSSSPLMPSSPRSKIVEPSSSSSLTPSFAPLRSSGSRGHGK</sequence>
<evidence type="ECO:0000256" key="1">
    <source>
        <dbReference type="SAM" id="MobiDB-lite"/>
    </source>
</evidence>
<feature type="compositionally biased region" description="Low complexity" evidence="1">
    <location>
        <begin position="222"/>
        <end position="260"/>
    </location>
</feature>
<dbReference type="Gene3D" id="1.10.472.10">
    <property type="entry name" value="Cyclin-like"/>
    <property type="match status" value="1"/>
</dbReference>
<dbReference type="EMBL" id="DF849355">
    <property type="protein sequence ID" value="GAT56857.1"/>
    <property type="molecule type" value="Genomic_DNA"/>
</dbReference>
<dbReference type="PANTHER" id="PTHR15615">
    <property type="match status" value="1"/>
</dbReference>
<protein>
    <recommendedName>
        <fullName evidence="4">Cyclin N-terminal domain-containing protein</fullName>
    </recommendedName>
</protein>